<dbReference type="GO" id="GO:0004252">
    <property type="term" value="F:serine-type endopeptidase activity"/>
    <property type="evidence" value="ECO:0007669"/>
    <property type="project" value="InterPro"/>
</dbReference>
<dbReference type="InterPro" id="IPR001254">
    <property type="entry name" value="Trypsin_dom"/>
</dbReference>
<dbReference type="GO" id="GO:0005615">
    <property type="term" value="C:extracellular space"/>
    <property type="evidence" value="ECO:0007669"/>
    <property type="project" value="TreeGrafter"/>
</dbReference>
<dbReference type="AlphaFoldDB" id="A0A8C4KDM3"/>
<reference evidence="7" key="1">
    <citation type="submission" date="2025-08" db="UniProtKB">
        <authorList>
            <consortium name="Ensembl"/>
        </authorList>
    </citation>
    <scope>IDENTIFICATION</scope>
</reference>
<dbReference type="SUPFAM" id="SSF50494">
    <property type="entry name" value="Trypsin-like serine proteases"/>
    <property type="match status" value="1"/>
</dbReference>
<dbReference type="PROSITE" id="PS50240">
    <property type="entry name" value="TRYPSIN_DOM"/>
    <property type="match status" value="1"/>
</dbReference>
<sequence length="136" mass="14520">MDPFLLLRAGSITPSPCSVHSSFSRLAPSLHLHAPSIPPSPSLLHPTCVTVTIISTATCQQLYPGYITENMLCAGSLEGGRDSCQGDSGGPLVCNGTLQGIVSWGMEKCGQPQRPGVYTKVCRFAQWIQDTMRDNA</sequence>
<dbReference type="PANTHER" id="PTHR24264">
    <property type="entry name" value="TRYPSIN-RELATED"/>
    <property type="match status" value="1"/>
</dbReference>
<dbReference type="InterPro" id="IPR009003">
    <property type="entry name" value="Peptidase_S1_PA"/>
</dbReference>
<dbReference type="FunFam" id="2.40.10.10:FF:000010">
    <property type="entry name" value="Kallikrein related peptidase 11"/>
    <property type="match status" value="1"/>
</dbReference>
<dbReference type="CDD" id="cd00190">
    <property type="entry name" value="Tryp_SPc"/>
    <property type="match status" value="1"/>
</dbReference>
<dbReference type="Ensembl" id="ENSDNVT00000026818.1">
    <property type="protein sequence ID" value="ENSDNVP00000022239.1"/>
    <property type="gene ID" value="ENSDNVG00000015479.1"/>
</dbReference>
<name>A0A8C4KDM3_DRONO</name>
<keyword evidence="5" id="KW-1015">Disulfide bond</keyword>
<dbReference type="InterPro" id="IPR050127">
    <property type="entry name" value="Serine_Proteases_S1"/>
</dbReference>
<evidence type="ECO:0000313" key="7">
    <source>
        <dbReference type="Ensembl" id="ENSDNVP00000022239.1"/>
    </source>
</evidence>
<keyword evidence="2" id="KW-0645">Protease</keyword>
<dbReference type="GO" id="GO:0006508">
    <property type="term" value="P:proteolysis"/>
    <property type="evidence" value="ECO:0007669"/>
    <property type="project" value="UniProtKB-KW"/>
</dbReference>
<accession>A0A8C4KDM3</accession>
<dbReference type="InterPro" id="IPR043504">
    <property type="entry name" value="Peptidase_S1_PA_chymotrypsin"/>
</dbReference>
<dbReference type="InterPro" id="IPR033116">
    <property type="entry name" value="TRYPSIN_SER"/>
</dbReference>
<organism evidence="7 8">
    <name type="scientific">Dromaius novaehollandiae</name>
    <name type="common">Emu</name>
    <dbReference type="NCBI Taxonomy" id="8790"/>
    <lineage>
        <taxon>Eukaryota</taxon>
        <taxon>Metazoa</taxon>
        <taxon>Chordata</taxon>
        <taxon>Craniata</taxon>
        <taxon>Vertebrata</taxon>
        <taxon>Euteleostomi</taxon>
        <taxon>Archelosauria</taxon>
        <taxon>Archosauria</taxon>
        <taxon>Dinosauria</taxon>
        <taxon>Saurischia</taxon>
        <taxon>Theropoda</taxon>
        <taxon>Coelurosauria</taxon>
        <taxon>Aves</taxon>
        <taxon>Palaeognathae</taxon>
        <taxon>Casuariiformes</taxon>
        <taxon>Dromaiidae</taxon>
        <taxon>Dromaius</taxon>
    </lineage>
</organism>
<evidence type="ECO:0000256" key="1">
    <source>
        <dbReference type="ARBA" id="ARBA00009228"/>
    </source>
</evidence>
<reference evidence="7" key="2">
    <citation type="submission" date="2025-09" db="UniProtKB">
        <authorList>
            <consortium name="Ensembl"/>
        </authorList>
    </citation>
    <scope>IDENTIFICATION</scope>
</reference>
<keyword evidence="8" id="KW-1185">Reference proteome</keyword>
<dbReference type="Pfam" id="PF00089">
    <property type="entry name" value="Trypsin"/>
    <property type="match status" value="1"/>
</dbReference>
<evidence type="ECO:0000256" key="5">
    <source>
        <dbReference type="ARBA" id="ARBA00023157"/>
    </source>
</evidence>
<dbReference type="PROSITE" id="PS00135">
    <property type="entry name" value="TRYPSIN_SER"/>
    <property type="match status" value="1"/>
</dbReference>
<proteinExistence type="inferred from homology"/>
<evidence type="ECO:0000313" key="8">
    <source>
        <dbReference type="Proteomes" id="UP000694423"/>
    </source>
</evidence>
<dbReference type="Proteomes" id="UP000694423">
    <property type="component" value="Unplaced"/>
</dbReference>
<evidence type="ECO:0000259" key="6">
    <source>
        <dbReference type="PROSITE" id="PS50240"/>
    </source>
</evidence>
<evidence type="ECO:0000256" key="3">
    <source>
        <dbReference type="ARBA" id="ARBA00022801"/>
    </source>
</evidence>
<keyword evidence="3" id="KW-0378">Hydrolase</keyword>
<keyword evidence="4" id="KW-0720">Serine protease</keyword>
<dbReference type="PANTHER" id="PTHR24264:SF74">
    <property type="entry name" value="PEPTIDASE S1 DOMAIN-CONTAINING PROTEIN"/>
    <property type="match status" value="1"/>
</dbReference>
<dbReference type="SMART" id="SM00020">
    <property type="entry name" value="Tryp_SPc"/>
    <property type="match status" value="1"/>
</dbReference>
<dbReference type="Gene3D" id="2.40.10.10">
    <property type="entry name" value="Trypsin-like serine proteases"/>
    <property type="match status" value="1"/>
</dbReference>
<feature type="domain" description="Peptidase S1" evidence="6">
    <location>
        <begin position="49"/>
        <end position="133"/>
    </location>
</feature>
<evidence type="ECO:0000256" key="4">
    <source>
        <dbReference type="ARBA" id="ARBA00022825"/>
    </source>
</evidence>
<protein>
    <recommendedName>
        <fullName evidence="6">Peptidase S1 domain-containing protein</fullName>
    </recommendedName>
</protein>
<comment type="similarity">
    <text evidence="1">Belongs to the peptidase S1 family. Snake venom subfamily.</text>
</comment>
<evidence type="ECO:0000256" key="2">
    <source>
        <dbReference type="ARBA" id="ARBA00022670"/>
    </source>
</evidence>